<dbReference type="InterPro" id="IPR007685">
    <property type="entry name" value="RelA_SpoT"/>
</dbReference>
<evidence type="ECO:0000259" key="1">
    <source>
        <dbReference type="SMART" id="SM00954"/>
    </source>
</evidence>
<dbReference type="SUPFAM" id="SSF81301">
    <property type="entry name" value="Nucleotidyltransferase"/>
    <property type="match status" value="1"/>
</dbReference>
<proteinExistence type="predicted"/>
<evidence type="ECO:0000313" key="3">
    <source>
        <dbReference type="Proteomes" id="UP000541535"/>
    </source>
</evidence>
<dbReference type="GO" id="GO:0016740">
    <property type="term" value="F:transferase activity"/>
    <property type="evidence" value="ECO:0007669"/>
    <property type="project" value="UniProtKB-KW"/>
</dbReference>
<name>A0A7W5BG17_9BURK</name>
<comment type="caution">
    <text evidence="2">The sequence shown here is derived from an EMBL/GenBank/DDBJ whole genome shotgun (WGS) entry which is preliminary data.</text>
</comment>
<dbReference type="EMBL" id="JACHXD010000034">
    <property type="protein sequence ID" value="MBB3122458.1"/>
    <property type="molecule type" value="Genomic_DNA"/>
</dbReference>
<protein>
    <submittedName>
        <fullName evidence="2">PpGpp synthetase/RelA/SpoT-type nucleotidyltransferase</fullName>
    </submittedName>
</protein>
<gene>
    <name evidence="2" type="ORF">FHS03_005559</name>
</gene>
<dbReference type="InterPro" id="IPR043519">
    <property type="entry name" value="NT_sf"/>
</dbReference>
<dbReference type="Pfam" id="PF04607">
    <property type="entry name" value="RelA_SpoT"/>
    <property type="match status" value="1"/>
</dbReference>
<feature type="domain" description="RelA/SpoT" evidence="1">
    <location>
        <begin position="51"/>
        <end position="188"/>
    </location>
</feature>
<sequence>MENSRVPTDVVADFIARYRREFDFYEQAGKLVAQKLEATLESSGIRAMVTSRAKNPKRLEAKVRQRNGERDQPYQSVEDIFTDIVDLAGVRIALYFPGERDEVDKIVNEDFHLTEIPKIFTGTTKPTDQKRFSGYWATHYRLRLREDSLSEQTSRFAEARVEVQVASVLMHAWSEVEHDLVYKPMQGSLSVDELAILDELNGMVLTGEIALERLQRAAKARVLSAGAKFENHYDLASFLLEFGKSRLQNDEKDPVVGDVEVLYKLLCSLDLSAPAALTPYLESLTADTESRPLSQQIVDQIVAAHPDRYAKYAEIRSDSSISDVTEISTQLPHAIEAHSAMGYFMSQWILFERFVNELAVSRKLKDRPAMVPNLGLVEGLALVSDEEASQIERIRRIRNEVVHGIFNRPPAILREEGDALARILARVRINADPEVAAAMANATDAQSQMTFPDIVHSTDVKHKRQVVSEDALTLLKAAATAQGEILKLAFLSGRSIQIGNRQFGIENPKEASRWEAALNELLVAKLIEVRGHKGEIFLLTHAGWKLAEVQ</sequence>
<dbReference type="RefSeq" id="WP_183444115.1">
    <property type="nucleotide sequence ID" value="NZ_JACHXD010000034.1"/>
</dbReference>
<dbReference type="GO" id="GO:0015969">
    <property type="term" value="P:guanosine tetraphosphate metabolic process"/>
    <property type="evidence" value="ECO:0007669"/>
    <property type="project" value="InterPro"/>
</dbReference>
<dbReference type="SMART" id="SM00954">
    <property type="entry name" value="RelA_SpoT"/>
    <property type="match status" value="1"/>
</dbReference>
<dbReference type="AlphaFoldDB" id="A0A7W5BG17"/>
<keyword evidence="3" id="KW-1185">Reference proteome</keyword>
<keyword evidence="2" id="KW-0808">Transferase</keyword>
<accession>A0A7W5BG17</accession>
<dbReference type="CDD" id="cd05399">
    <property type="entry name" value="NT_Rel-Spo_like"/>
    <property type="match status" value="1"/>
</dbReference>
<dbReference type="PANTHER" id="PTHR41773">
    <property type="entry name" value="GTP PYROPHOSPHATASE-RELATED"/>
    <property type="match status" value="1"/>
</dbReference>
<dbReference type="PANTHER" id="PTHR41773:SF1">
    <property type="entry name" value="RELA_SPOT DOMAIN-CONTAINING PROTEIN"/>
    <property type="match status" value="1"/>
</dbReference>
<reference evidence="2 3" key="1">
    <citation type="submission" date="2020-08" db="EMBL/GenBank/DDBJ databases">
        <title>Genomic Encyclopedia of Type Strains, Phase III (KMG-III): the genomes of soil and plant-associated and newly described type strains.</title>
        <authorList>
            <person name="Whitman W."/>
        </authorList>
    </citation>
    <scope>NUCLEOTIDE SEQUENCE [LARGE SCALE GENOMIC DNA]</scope>
    <source>
        <strain evidence="2 3">CECT 8897</strain>
    </source>
</reference>
<dbReference type="Proteomes" id="UP000541535">
    <property type="component" value="Unassembled WGS sequence"/>
</dbReference>
<organism evidence="2 3">
    <name type="scientific">Pseudoduganella violacea</name>
    <dbReference type="NCBI Taxonomy" id="1715466"/>
    <lineage>
        <taxon>Bacteria</taxon>
        <taxon>Pseudomonadati</taxon>
        <taxon>Pseudomonadota</taxon>
        <taxon>Betaproteobacteria</taxon>
        <taxon>Burkholderiales</taxon>
        <taxon>Oxalobacteraceae</taxon>
        <taxon>Telluria group</taxon>
        <taxon>Pseudoduganella</taxon>
    </lineage>
</organism>
<dbReference type="Gene3D" id="3.30.460.10">
    <property type="entry name" value="Beta Polymerase, domain 2"/>
    <property type="match status" value="1"/>
</dbReference>
<evidence type="ECO:0000313" key="2">
    <source>
        <dbReference type="EMBL" id="MBB3122458.1"/>
    </source>
</evidence>